<dbReference type="EMBL" id="JAULSU010000007">
    <property type="protein sequence ID" value="KAK0610979.1"/>
    <property type="molecule type" value="Genomic_DNA"/>
</dbReference>
<protein>
    <submittedName>
        <fullName evidence="1">Uncharacterized protein</fullName>
    </submittedName>
</protein>
<reference evidence="1" key="1">
    <citation type="submission" date="2023-06" db="EMBL/GenBank/DDBJ databases">
        <title>Genome-scale phylogeny and comparative genomics of the fungal order Sordariales.</title>
        <authorList>
            <consortium name="Lawrence Berkeley National Laboratory"/>
            <person name="Hensen N."/>
            <person name="Bonometti L."/>
            <person name="Westerberg I."/>
            <person name="Brannstrom I.O."/>
            <person name="Guillou S."/>
            <person name="Cros-Aarteil S."/>
            <person name="Calhoun S."/>
            <person name="Haridas S."/>
            <person name="Kuo A."/>
            <person name="Mondo S."/>
            <person name="Pangilinan J."/>
            <person name="Riley R."/>
            <person name="Labutti K."/>
            <person name="Andreopoulos B."/>
            <person name="Lipzen A."/>
            <person name="Chen C."/>
            <person name="Yanf M."/>
            <person name="Daum C."/>
            <person name="Ng V."/>
            <person name="Clum A."/>
            <person name="Steindorff A."/>
            <person name="Ohm R."/>
            <person name="Martin F."/>
            <person name="Silar P."/>
            <person name="Natvig D."/>
            <person name="Lalanne C."/>
            <person name="Gautier V."/>
            <person name="Ament-Velasquez S.L."/>
            <person name="Kruys A."/>
            <person name="Hutchinson M.I."/>
            <person name="Powell A.J."/>
            <person name="Barry K."/>
            <person name="Miller A.N."/>
            <person name="Grigoriev I.V."/>
            <person name="Debuchy R."/>
            <person name="Gladieux P."/>
            <person name="Thoren M.H."/>
            <person name="Johannesson H."/>
        </authorList>
    </citation>
    <scope>NUCLEOTIDE SEQUENCE</scope>
    <source>
        <strain evidence="1">CBS 606.72</strain>
    </source>
</reference>
<keyword evidence="2" id="KW-1185">Reference proteome</keyword>
<dbReference type="AlphaFoldDB" id="A0AA39U4N6"/>
<dbReference type="Proteomes" id="UP001175000">
    <property type="component" value="Unassembled WGS sequence"/>
</dbReference>
<name>A0AA39U4N6_9PEZI</name>
<evidence type="ECO:0000313" key="1">
    <source>
        <dbReference type="EMBL" id="KAK0610979.1"/>
    </source>
</evidence>
<sequence length="91" mass="10111">MSELVGSKKYVNVARDPSNPMKPLSMPSTPVREPGQVLLHWMGRQIGEESVEIDPDNKDTGYIEFDMQTRAVGKGSIRYASFSPGALDIWV</sequence>
<evidence type="ECO:0000313" key="2">
    <source>
        <dbReference type="Proteomes" id="UP001175000"/>
    </source>
</evidence>
<organism evidence="1 2">
    <name type="scientific">Immersiella caudata</name>
    <dbReference type="NCBI Taxonomy" id="314043"/>
    <lineage>
        <taxon>Eukaryota</taxon>
        <taxon>Fungi</taxon>
        <taxon>Dikarya</taxon>
        <taxon>Ascomycota</taxon>
        <taxon>Pezizomycotina</taxon>
        <taxon>Sordariomycetes</taxon>
        <taxon>Sordariomycetidae</taxon>
        <taxon>Sordariales</taxon>
        <taxon>Lasiosphaeriaceae</taxon>
        <taxon>Immersiella</taxon>
    </lineage>
</organism>
<accession>A0AA39U4N6</accession>
<comment type="caution">
    <text evidence="1">The sequence shown here is derived from an EMBL/GenBank/DDBJ whole genome shotgun (WGS) entry which is preliminary data.</text>
</comment>
<proteinExistence type="predicted"/>
<gene>
    <name evidence="1" type="ORF">B0T14DRAFT_570911</name>
</gene>